<dbReference type="InterPro" id="IPR047246">
    <property type="entry name" value="ThrRS_anticodon"/>
</dbReference>
<dbReference type="PANTHER" id="PTHR11451:SF44">
    <property type="entry name" value="THREONINE--TRNA LIGASE, CHLOROPLASTIC_MITOCHONDRIAL 2"/>
    <property type="match status" value="1"/>
</dbReference>
<feature type="domain" description="Aminoacyl-tRNA synthetase class II (G/ P/ S/T)" evidence="5">
    <location>
        <begin position="16"/>
        <end position="86"/>
    </location>
</feature>
<gene>
    <name evidence="7" type="ORF">C0169_05890</name>
</gene>
<evidence type="ECO:0000259" key="6">
    <source>
        <dbReference type="Pfam" id="PF03129"/>
    </source>
</evidence>
<dbReference type="InterPro" id="IPR002314">
    <property type="entry name" value="aa-tRNA-synt_IIb"/>
</dbReference>
<dbReference type="InterPro" id="IPR045864">
    <property type="entry name" value="aa-tRNA-synth_II/BPL/LPL"/>
</dbReference>
<organism evidence="7 8">
    <name type="scientific">Thermodesulfobacterium geofontis</name>
    <dbReference type="NCBI Taxonomy" id="1295609"/>
    <lineage>
        <taxon>Bacteria</taxon>
        <taxon>Pseudomonadati</taxon>
        <taxon>Thermodesulfobacteriota</taxon>
        <taxon>Thermodesulfobacteria</taxon>
        <taxon>Thermodesulfobacteriales</taxon>
        <taxon>Thermodesulfobacteriaceae</taxon>
        <taxon>Thermodesulfobacterium</taxon>
    </lineage>
</organism>
<evidence type="ECO:0000313" key="8">
    <source>
        <dbReference type="Proteomes" id="UP000235619"/>
    </source>
</evidence>
<evidence type="ECO:0000256" key="3">
    <source>
        <dbReference type="ARBA" id="ARBA00022917"/>
    </source>
</evidence>
<evidence type="ECO:0000256" key="1">
    <source>
        <dbReference type="ARBA" id="ARBA00008226"/>
    </source>
</evidence>
<comment type="similarity">
    <text evidence="1">Belongs to the class-II aminoacyl-tRNA synthetase family.</text>
</comment>
<dbReference type="InterPro" id="IPR036621">
    <property type="entry name" value="Anticodon-bd_dom_sf"/>
</dbReference>
<keyword evidence="2 7" id="KW-0436">Ligase</keyword>
<dbReference type="Pfam" id="PF03129">
    <property type="entry name" value="HGTP_anticodon"/>
    <property type="match status" value="1"/>
</dbReference>
<proteinExistence type="inferred from homology"/>
<dbReference type="EMBL" id="PNJD01000362">
    <property type="protein sequence ID" value="PMP94975.1"/>
    <property type="molecule type" value="Genomic_DNA"/>
</dbReference>
<dbReference type="GO" id="GO:0006435">
    <property type="term" value="P:threonyl-tRNA aminoacylation"/>
    <property type="evidence" value="ECO:0007669"/>
    <property type="project" value="InterPro"/>
</dbReference>
<evidence type="ECO:0000256" key="4">
    <source>
        <dbReference type="ARBA" id="ARBA00023146"/>
    </source>
</evidence>
<evidence type="ECO:0000256" key="2">
    <source>
        <dbReference type="ARBA" id="ARBA00022598"/>
    </source>
</evidence>
<feature type="non-terminal residue" evidence="7">
    <location>
        <position position="1"/>
    </location>
</feature>
<accession>A0A2N7Q9J8</accession>
<dbReference type="SUPFAM" id="SSF52954">
    <property type="entry name" value="Class II aaRS ABD-related"/>
    <property type="match status" value="1"/>
</dbReference>
<dbReference type="PRINTS" id="PR01047">
    <property type="entry name" value="TRNASYNTHTHR"/>
</dbReference>
<keyword evidence="3" id="KW-0648">Protein biosynthesis</keyword>
<evidence type="ECO:0000259" key="5">
    <source>
        <dbReference type="Pfam" id="PF00587"/>
    </source>
</evidence>
<dbReference type="GO" id="GO:0005737">
    <property type="term" value="C:cytoplasm"/>
    <property type="evidence" value="ECO:0007669"/>
    <property type="project" value="InterPro"/>
</dbReference>
<dbReference type="Gene3D" id="3.40.50.800">
    <property type="entry name" value="Anticodon-binding domain"/>
    <property type="match status" value="1"/>
</dbReference>
<dbReference type="GO" id="GO:0004829">
    <property type="term" value="F:threonine-tRNA ligase activity"/>
    <property type="evidence" value="ECO:0007669"/>
    <property type="project" value="InterPro"/>
</dbReference>
<dbReference type="PANTHER" id="PTHR11451">
    <property type="entry name" value="THREONINE-TRNA LIGASE"/>
    <property type="match status" value="1"/>
</dbReference>
<dbReference type="SUPFAM" id="SSF55681">
    <property type="entry name" value="Class II aaRS and biotin synthetases"/>
    <property type="match status" value="1"/>
</dbReference>
<name>A0A2N7Q9J8_9BACT</name>
<protein>
    <submittedName>
        <fullName evidence="7">Threonine--tRNA ligase</fullName>
    </submittedName>
</protein>
<dbReference type="FunFam" id="3.40.50.800:FF:000001">
    <property type="entry name" value="Threonine--tRNA ligase"/>
    <property type="match status" value="1"/>
</dbReference>
<feature type="domain" description="Anticodon-binding" evidence="6">
    <location>
        <begin position="98"/>
        <end position="187"/>
    </location>
</feature>
<dbReference type="Proteomes" id="UP000235619">
    <property type="component" value="Unassembled WGS sequence"/>
</dbReference>
<reference evidence="7 8" key="1">
    <citation type="submission" date="2018-01" db="EMBL/GenBank/DDBJ databases">
        <title>Metagenomic assembled genomes from two thermal pools in the Uzon Caldera, Kamchatka, Russia.</title>
        <authorList>
            <person name="Wilkins L."/>
            <person name="Ettinger C."/>
        </authorList>
    </citation>
    <scope>NUCLEOTIDE SEQUENCE [LARGE SCALE GENOMIC DNA]</scope>
    <source>
        <strain evidence="7">ARK-04</strain>
    </source>
</reference>
<dbReference type="Gene3D" id="3.30.930.10">
    <property type="entry name" value="Bira Bifunctional Protein, Domain 2"/>
    <property type="match status" value="1"/>
</dbReference>
<dbReference type="InterPro" id="IPR002320">
    <property type="entry name" value="Thr-tRNA-ligase_IIa"/>
</dbReference>
<dbReference type="AlphaFoldDB" id="A0A2N7Q9J8"/>
<sequence length="199" mass="23274">ALEDNGLEYEIDPGEGVFYGPKIDLKIKDVLGRFWQCSTIQVDFNIPERFDIVYIGEDNKFHRPIMIHRALLGSLERFLGVLIENYAGAFPFWIAPVQIKILTITDRTINYGEKVAEIFKKEGFRVETDFRNEKLNYKIRIAQQEKVPYMIILGDKEEQNQVISVRTRRGKVINDLKIEEFINQIKTENQPEYLLNESS</sequence>
<dbReference type="CDD" id="cd00860">
    <property type="entry name" value="ThrRS_anticodon"/>
    <property type="match status" value="1"/>
</dbReference>
<evidence type="ECO:0000313" key="7">
    <source>
        <dbReference type="EMBL" id="PMP94975.1"/>
    </source>
</evidence>
<keyword evidence="4" id="KW-0030">Aminoacyl-tRNA synthetase</keyword>
<dbReference type="Pfam" id="PF00587">
    <property type="entry name" value="tRNA-synt_2b"/>
    <property type="match status" value="1"/>
</dbReference>
<dbReference type="InterPro" id="IPR004154">
    <property type="entry name" value="Anticodon-bd"/>
</dbReference>
<comment type="caution">
    <text evidence="7">The sequence shown here is derived from an EMBL/GenBank/DDBJ whole genome shotgun (WGS) entry which is preliminary data.</text>
</comment>
<dbReference type="GO" id="GO:0005524">
    <property type="term" value="F:ATP binding"/>
    <property type="evidence" value="ECO:0007669"/>
    <property type="project" value="InterPro"/>
</dbReference>